<dbReference type="InterPro" id="IPR053211">
    <property type="entry name" value="DNA_repair-toleration"/>
</dbReference>
<feature type="transmembrane region" description="Helical" evidence="6">
    <location>
        <begin position="1222"/>
        <end position="1244"/>
    </location>
</feature>
<feature type="region of interest" description="Disordered" evidence="5">
    <location>
        <begin position="789"/>
        <end position="813"/>
    </location>
</feature>
<dbReference type="OMA" id="KHVHIYD"/>
<sequence length="1472" mass="156129">MTDMENLQLYFNTLTGTLPDSWSSMTRLQLLLLNSNNLSGTLPSLWSNMPSLQQLRLDDNSFTGTLPATWQSWSGMMYISLRGNSLNGTLPASWSTMTVLSYLYLSYNSFSGSLPSSWSNMIAMQNLNLQSNSLSGSLPSSWSSMTALQTLYLSINRFTGSLPSSWSSMTLMVDLDASVNSLSGTLGASWQSMTQLQTLNLSTNTLTGTLPPSWSAMATMETLYLFSNKLTGSLPSSWSNMTLLVGLQLNANTFSSTLPASWSSMAMLQTLCLHANSFSGSLPPTWSNMTALQTLQLHVNTLTGTLPPEWSSMSKVQVLYLYFNRITGALPGSWRNMSQLLDFQLQFNTFSGSLPDAWSGMTAIRTIAMYSTNLSGTLPSSWSTMTRMGNLQLYKNALTGTLPSSWSSMINLQWLFLHSNSLSGTLPSSWSNMRTLQQLHLESNRLSGTLPSTWRIASMFYLFLHANSFSGTLPASWSNMYNFRNLFLNSNSFSGSLPSSWSNLISMQILYLQSNNLTGSLPSSWSSMTQMTDFQLYSNSFTGTLPNSWSRMTAASVQLGSNCLKGPIPASYALIGGGVKLCNTKVRGTVTNAVLCAGSSWPSYCAGIVSQSATTSPSVAASGSASSTAAAGVSLTISSVSASHSLSYSKTRTPSMSKSATMSSSLTATSVTRSTSISIMSAKTPSLTITTMSESRNHTRSATDTLSKSISLSSRTHIPAHHKRTPSISQSTSLTSLSMFSVAHSRQPQSTTRAFLTLTSVPTTSTSVAVVRALTREQSLSISFTAASRSLSRTHNAPAPSSSKPPASTPSHINTVSTSAVACHVASELVVVALTPMNSAALLSELPSGVVVVVTAASTQSPRNMSNGSTPTVSFDATPVPRLALLSLSPIGLNITLGQSSSAGSSGGLVHWKAANVTHAGLLLNLTTDAPGAAPWSAVVLQPPSGGLNGPTPLLTATVFRVGVTMACDGDAMLQVVVTIPAPGAVRAYAEQVENSGTYSQIVSIAAGGLSTGSALGRMMATRSTVLCDADSAVGGGVVDLDLNICGSAPSESAAATARSAIVSNVVLIGVVACVFLALVVLWAWRTGSGLADAAWIFCLPSSLLPVWTVVVPSTVSSATLLLARVGTSECRGTDVALGVVGLALSLVPCTGVVLVWHAQVSGPVFWECVPRPLRKESPVWVVAALQKALRRAHEWVVCDGPDDGEDTMGAAWVVLLEYRDLPYGAVDAFVLAAVSCVSVVSGLTTSDAQCRGWSLAVVALLVVQLALLVALRPFTTIFSSVYNVVTLVLTILSSLSQLVFVWAYSTDEGGLWLVDASSGLSLTVVGVSAVKMLVDAWQGVVAVRRRLAMLCSEPAPQEAALVRQFSFSYLRSQYSDHDLAENESPMLLDYDIIQLETTSFRGRRQRSARGGKQSAHVNLDSLSVREGEFWDSAGAALGTELTEGISDVLQVGEYTSLKVMVEAMNESENEA</sequence>
<dbReference type="SMART" id="SM00369">
    <property type="entry name" value="LRR_TYP"/>
    <property type="match status" value="10"/>
</dbReference>
<dbReference type="OrthoDB" id="27267at2759"/>
<feature type="transmembrane region" description="Helical" evidence="6">
    <location>
        <begin position="1066"/>
        <end position="1085"/>
    </location>
</feature>
<dbReference type="VEuPathDB" id="TriTrypDB:BSAL_14110"/>
<dbReference type="InterPro" id="IPR001611">
    <property type="entry name" value="Leu-rich_rpt"/>
</dbReference>
<dbReference type="PANTHER" id="PTHR48060">
    <property type="entry name" value="DNA DAMAGE-REPAIR/TOLERATION PROTEIN DRT100"/>
    <property type="match status" value="1"/>
</dbReference>
<feature type="transmembrane region" description="Helical" evidence="6">
    <location>
        <begin position="1136"/>
        <end position="1157"/>
    </location>
</feature>
<evidence type="ECO:0000256" key="1">
    <source>
        <dbReference type="ARBA" id="ARBA00022614"/>
    </source>
</evidence>
<accession>A0A0S4JD68</accession>
<keyword evidence="6" id="KW-0812">Transmembrane</keyword>
<feature type="transmembrane region" description="Helical" evidence="6">
    <location>
        <begin position="1282"/>
        <end position="1305"/>
    </location>
</feature>
<dbReference type="Pfam" id="PF00560">
    <property type="entry name" value="LRR_1"/>
    <property type="match status" value="6"/>
</dbReference>
<evidence type="ECO:0000256" key="4">
    <source>
        <dbReference type="ARBA" id="ARBA00023136"/>
    </source>
</evidence>
<dbReference type="Gene3D" id="3.80.10.10">
    <property type="entry name" value="Ribonuclease Inhibitor"/>
    <property type="match status" value="4"/>
</dbReference>
<keyword evidence="3" id="KW-0677">Repeat</keyword>
<dbReference type="PANTHER" id="PTHR48060:SF21">
    <property type="entry name" value="L DOMAIN-LIKE PROTEIN"/>
    <property type="match status" value="1"/>
</dbReference>
<feature type="transmembrane region" description="Helical" evidence="6">
    <location>
        <begin position="1105"/>
        <end position="1124"/>
    </location>
</feature>
<dbReference type="EMBL" id="CYKH01001624">
    <property type="protein sequence ID" value="CUG88193.1"/>
    <property type="molecule type" value="Genomic_DNA"/>
</dbReference>
<evidence type="ECO:0000256" key="3">
    <source>
        <dbReference type="ARBA" id="ARBA00022737"/>
    </source>
</evidence>
<dbReference type="SUPFAM" id="SSF52047">
    <property type="entry name" value="RNI-like"/>
    <property type="match status" value="1"/>
</dbReference>
<feature type="transmembrane region" description="Helical" evidence="6">
    <location>
        <begin position="1256"/>
        <end position="1276"/>
    </location>
</feature>
<reference evidence="8" key="1">
    <citation type="submission" date="2015-09" db="EMBL/GenBank/DDBJ databases">
        <authorList>
            <consortium name="Pathogen Informatics"/>
        </authorList>
    </citation>
    <scope>NUCLEOTIDE SEQUENCE [LARGE SCALE GENOMIC DNA]</scope>
    <source>
        <strain evidence="8">Lake Konstanz</strain>
    </source>
</reference>
<dbReference type="Pfam" id="PF13855">
    <property type="entry name" value="LRR_8"/>
    <property type="match status" value="1"/>
</dbReference>
<protein>
    <submittedName>
        <fullName evidence="7">GP46-like surface antigen, putative</fullName>
    </submittedName>
</protein>
<dbReference type="InterPro" id="IPR003591">
    <property type="entry name" value="Leu-rich_rpt_typical-subtyp"/>
</dbReference>
<evidence type="ECO:0000256" key="2">
    <source>
        <dbReference type="ARBA" id="ARBA00022729"/>
    </source>
</evidence>
<dbReference type="InterPro" id="IPR032675">
    <property type="entry name" value="LRR_dom_sf"/>
</dbReference>
<feature type="compositionally biased region" description="Low complexity" evidence="5">
    <location>
        <begin position="797"/>
        <end position="811"/>
    </location>
</feature>
<evidence type="ECO:0000313" key="8">
    <source>
        <dbReference type="Proteomes" id="UP000051952"/>
    </source>
</evidence>
<dbReference type="Proteomes" id="UP000051952">
    <property type="component" value="Unassembled WGS sequence"/>
</dbReference>
<keyword evidence="8" id="KW-1185">Reference proteome</keyword>
<keyword evidence="6" id="KW-1133">Transmembrane helix</keyword>
<proteinExistence type="predicted"/>
<dbReference type="FunFam" id="3.80.10.10:FF:000041">
    <property type="entry name" value="LRR receptor-like serine/threonine-protein kinase ERECTA"/>
    <property type="match status" value="1"/>
</dbReference>
<gene>
    <name evidence="7" type="ORF">BSAL_14110</name>
</gene>
<evidence type="ECO:0000256" key="5">
    <source>
        <dbReference type="SAM" id="MobiDB-lite"/>
    </source>
</evidence>
<evidence type="ECO:0000313" key="7">
    <source>
        <dbReference type="EMBL" id="CUG88193.1"/>
    </source>
</evidence>
<keyword evidence="2" id="KW-0732">Signal</keyword>
<evidence type="ECO:0000256" key="6">
    <source>
        <dbReference type="SAM" id="Phobius"/>
    </source>
</evidence>
<organism evidence="7 8">
    <name type="scientific">Bodo saltans</name>
    <name type="common">Flagellated protozoan</name>
    <dbReference type="NCBI Taxonomy" id="75058"/>
    <lineage>
        <taxon>Eukaryota</taxon>
        <taxon>Discoba</taxon>
        <taxon>Euglenozoa</taxon>
        <taxon>Kinetoplastea</taxon>
        <taxon>Metakinetoplastina</taxon>
        <taxon>Eubodonida</taxon>
        <taxon>Bodonidae</taxon>
        <taxon>Bodo</taxon>
    </lineage>
</organism>
<keyword evidence="1" id="KW-0433">Leucine-rich repeat</keyword>
<keyword evidence="4 6" id="KW-0472">Membrane</keyword>
<dbReference type="FunFam" id="3.80.10.10:FF:000095">
    <property type="entry name" value="LRR receptor-like serine/threonine-protein kinase GSO1"/>
    <property type="match status" value="2"/>
</dbReference>
<dbReference type="SUPFAM" id="SSF52058">
    <property type="entry name" value="L domain-like"/>
    <property type="match status" value="1"/>
</dbReference>
<name>A0A0S4JD68_BODSA</name>